<keyword evidence="3" id="KW-0812">Transmembrane</keyword>
<gene>
    <name evidence="6" type="ORF">AMD01_19215</name>
</gene>
<accession>A0A0M0KR61</accession>
<dbReference type="PANTHER" id="PTHR30213">
    <property type="entry name" value="INNER MEMBRANE PROTEIN YHJD"/>
    <property type="match status" value="1"/>
</dbReference>
<sequence length="278" mass="31064">MAKQKRKRPFIAELAGRFLRDEIPSLSAELAYYFLLSLFPLLIFIVTLLGFLPLHVPNLLDMLEEVAPRQTMKYIEDNLNEVVGSRNGQLLSFGAIATLWSASNGINAIVRAFNRAYEVEESRSFIVARGVAILLTVAMIFIIIVALLLPVFGKMIGVYLFSKLGFSSTFLNLWSASRWIISAAILFIVFLALYHFAPNKKGLHIKDIWKGTLVATLGWVLVSLAFSYYVNNFANYTATYGSLGGIIVMMVWLYLSGMIIVIGGEVNAISHKRRQGKN</sequence>
<proteinExistence type="predicted"/>
<dbReference type="GO" id="GO:0005886">
    <property type="term" value="C:plasma membrane"/>
    <property type="evidence" value="ECO:0007669"/>
    <property type="project" value="UniProtKB-SubCell"/>
</dbReference>
<dbReference type="PANTHER" id="PTHR30213:SF0">
    <property type="entry name" value="UPF0761 MEMBRANE PROTEIN YIHY"/>
    <property type="match status" value="1"/>
</dbReference>
<reference evidence="7" key="1">
    <citation type="submission" date="2015-08" db="EMBL/GenBank/DDBJ databases">
        <title>Fjat-14210 dsm16467.</title>
        <authorList>
            <person name="Liu B."/>
            <person name="Wang J."/>
            <person name="Zhu Y."/>
            <person name="Liu G."/>
            <person name="Chen Q."/>
            <person name="Chen Z."/>
            <person name="Lan J."/>
            <person name="Che J."/>
            <person name="Ge C."/>
            <person name="Shi H."/>
            <person name="Pan Z."/>
            <person name="Liu X."/>
        </authorList>
    </citation>
    <scope>NUCLEOTIDE SEQUENCE [LARGE SCALE GENOMIC DNA]</scope>
    <source>
        <strain evidence="7">DSM 16467</strain>
    </source>
</reference>
<keyword evidence="4" id="KW-1133">Transmembrane helix</keyword>
<organism evidence="6 7">
    <name type="scientific">Priestia koreensis</name>
    <dbReference type="NCBI Taxonomy" id="284581"/>
    <lineage>
        <taxon>Bacteria</taxon>
        <taxon>Bacillati</taxon>
        <taxon>Bacillota</taxon>
        <taxon>Bacilli</taxon>
        <taxon>Bacillales</taxon>
        <taxon>Bacillaceae</taxon>
        <taxon>Priestia</taxon>
    </lineage>
</organism>
<dbReference type="EMBL" id="LILC01000030">
    <property type="protein sequence ID" value="KOO41082.1"/>
    <property type="molecule type" value="Genomic_DNA"/>
</dbReference>
<dbReference type="NCBIfam" id="TIGR00765">
    <property type="entry name" value="yihY_not_rbn"/>
    <property type="match status" value="1"/>
</dbReference>
<dbReference type="Pfam" id="PF03631">
    <property type="entry name" value="Virul_fac_BrkB"/>
    <property type="match status" value="1"/>
</dbReference>
<name>A0A0M0KR61_9BACI</name>
<evidence type="ECO:0000256" key="1">
    <source>
        <dbReference type="ARBA" id="ARBA00004651"/>
    </source>
</evidence>
<keyword evidence="2" id="KW-1003">Cell membrane</keyword>
<evidence type="ECO:0000256" key="5">
    <source>
        <dbReference type="ARBA" id="ARBA00023136"/>
    </source>
</evidence>
<protein>
    <submittedName>
        <fullName evidence="6">Ribonuclease</fullName>
    </submittedName>
</protein>
<evidence type="ECO:0000313" key="6">
    <source>
        <dbReference type="EMBL" id="KOO41082.1"/>
    </source>
</evidence>
<dbReference type="InterPro" id="IPR017039">
    <property type="entry name" value="Virul_fac_BrkB"/>
</dbReference>
<evidence type="ECO:0000256" key="2">
    <source>
        <dbReference type="ARBA" id="ARBA00022475"/>
    </source>
</evidence>
<evidence type="ECO:0000256" key="3">
    <source>
        <dbReference type="ARBA" id="ARBA00022692"/>
    </source>
</evidence>
<comment type="caution">
    <text evidence="6">The sequence shown here is derived from an EMBL/GenBank/DDBJ whole genome shotgun (WGS) entry which is preliminary data.</text>
</comment>
<dbReference type="STRING" id="284581.AMD01_19215"/>
<dbReference type="Proteomes" id="UP000037558">
    <property type="component" value="Unassembled WGS sequence"/>
</dbReference>
<evidence type="ECO:0000256" key="4">
    <source>
        <dbReference type="ARBA" id="ARBA00022989"/>
    </source>
</evidence>
<dbReference type="OrthoDB" id="9775903at2"/>
<comment type="subcellular location">
    <subcellularLocation>
        <location evidence="1">Cell membrane</location>
        <topology evidence="1">Multi-pass membrane protein</topology>
    </subcellularLocation>
</comment>
<keyword evidence="7" id="KW-1185">Reference proteome</keyword>
<dbReference type="RefSeq" id="WP_053403064.1">
    <property type="nucleotide sequence ID" value="NZ_LILC01000030.1"/>
</dbReference>
<dbReference type="AlphaFoldDB" id="A0A0M0KR61"/>
<keyword evidence="5" id="KW-0472">Membrane</keyword>
<dbReference type="PIRSF" id="PIRSF035875">
    <property type="entry name" value="RNase_BN"/>
    <property type="match status" value="1"/>
</dbReference>
<evidence type="ECO:0000313" key="7">
    <source>
        <dbReference type="Proteomes" id="UP000037558"/>
    </source>
</evidence>
<dbReference type="PATRIC" id="fig|284581.3.peg.4224"/>